<name>A0A9P9AUA4_9HYPO</name>
<feature type="domain" description="Zn(2)-C6 fungal-type" evidence="5">
    <location>
        <begin position="24"/>
        <end position="53"/>
    </location>
</feature>
<evidence type="ECO:0000256" key="4">
    <source>
        <dbReference type="SAM" id="MobiDB-lite"/>
    </source>
</evidence>
<dbReference type="GO" id="GO:0006351">
    <property type="term" value="P:DNA-templated transcription"/>
    <property type="evidence" value="ECO:0007669"/>
    <property type="project" value="InterPro"/>
</dbReference>
<dbReference type="SMART" id="SM00066">
    <property type="entry name" value="GAL4"/>
    <property type="match status" value="1"/>
</dbReference>
<dbReference type="PROSITE" id="PS00463">
    <property type="entry name" value="ZN2_CY6_FUNGAL_1"/>
    <property type="match status" value="1"/>
</dbReference>
<feature type="region of interest" description="Disordered" evidence="4">
    <location>
        <begin position="97"/>
        <end position="137"/>
    </location>
</feature>
<dbReference type="GO" id="GO:0008270">
    <property type="term" value="F:zinc ion binding"/>
    <property type="evidence" value="ECO:0007669"/>
    <property type="project" value="InterPro"/>
</dbReference>
<dbReference type="GO" id="GO:0005634">
    <property type="term" value="C:nucleus"/>
    <property type="evidence" value="ECO:0007669"/>
    <property type="project" value="UniProtKB-SubCell"/>
</dbReference>
<dbReference type="Pfam" id="PF00172">
    <property type="entry name" value="Zn_clus"/>
    <property type="match status" value="1"/>
</dbReference>
<proteinExistence type="predicted"/>
<evidence type="ECO:0000259" key="5">
    <source>
        <dbReference type="PROSITE" id="PS50048"/>
    </source>
</evidence>
<evidence type="ECO:0000256" key="2">
    <source>
        <dbReference type="ARBA" id="ARBA00022723"/>
    </source>
</evidence>
<evidence type="ECO:0000313" key="6">
    <source>
        <dbReference type="EMBL" id="KAH6892410.1"/>
    </source>
</evidence>
<sequence>MSAIATSPEDKQSAVSENGLKIWSCVICRRRKVRCDRRDPCSNCTKAGVECHYPVTGRVPRRRADPAAWRSPAQKQSELLSRLRRLETVVIELAGQVEDGPNAPSSHPATAHSSSVTVTGSTSSPDATQSDARSVVQSITSSGSEAFGVKATPAGSEFDEEFGRLVVDKDGSLHVGNRFWSVFCDEVDHIFEAMHDVADSAGLTDPSASEASSGGPHGKHSFVFGTANVGSLDALNPLPSQMLFIWQTYVDNVDPFLKILHVPSMEKVIRELKGTNFSSLGPNMEPLLFSICLAAIMSMDDESVVLNFSVPKQQLLARYRLSTEQALGRAAFLTTKEIAVVQALVIYLTVLFYLGANELAWPLIGSLLRVAKSLQLHRKDGARHCSPLEAELRRRLWWHICFLDSKSQKPGTRDLSLSESSFDTEMPGIVDDTDLDPTATSTIPIADQRLSSRMIPCLVRCELWQLVHSLQDNASESLQVKLRIYNDIKSRVARCYLCRIRSNGPLERYIRTMGSLFFAKADLVIHKSSTQPESQALVQAALKASITIITDVHSLITDPDWAQWRWQLAGHVPWHAIGIFLGQACRQPWGPESEQVWVTTKRLLDVASDEAKEDRLWRPLMQLIKSTEQHRATHIESHQTAATVQQEPIPTEIPAPQQWLSQGPQTTATDFPYLANELNQLELQSQDYGTEFPPVSASGLYSNSADPSLWSAATRFDGLGQPEAAVLGDLMPMDWNAWEETSGIDSMWNFL</sequence>
<gene>
    <name evidence="6" type="ORF">B0T10DRAFT_294530</name>
</gene>
<dbReference type="Gene3D" id="4.10.240.10">
    <property type="entry name" value="Zn(2)-C6 fungal-type DNA-binding domain"/>
    <property type="match status" value="1"/>
</dbReference>
<dbReference type="SMART" id="SM00906">
    <property type="entry name" value="Fungal_trans"/>
    <property type="match status" value="1"/>
</dbReference>
<evidence type="ECO:0000256" key="1">
    <source>
        <dbReference type="ARBA" id="ARBA00004123"/>
    </source>
</evidence>
<comment type="caution">
    <text evidence="6">The sequence shown here is derived from an EMBL/GenBank/DDBJ whole genome shotgun (WGS) entry which is preliminary data.</text>
</comment>
<comment type="subcellular location">
    <subcellularLocation>
        <location evidence="1">Nucleus</location>
    </subcellularLocation>
</comment>
<dbReference type="GO" id="GO:0003677">
    <property type="term" value="F:DNA binding"/>
    <property type="evidence" value="ECO:0007669"/>
    <property type="project" value="InterPro"/>
</dbReference>
<feature type="compositionally biased region" description="Polar residues" evidence="4">
    <location>
        <begin position="125"/>
        <end position="137"/>
    </location>
</feature>
<dbReference type="PANTHER" id="PTHR31001">
    <property type="entry name" value="UNCHARACTERIZED TRANSCRIPTIONAL REGULATORY PROTEIN"/>
    <property type="match status" value="1"/>
</dbReference>
<keyword evidence="2" id="KW-0479">Metal-binding</keyword>
<keyword evidence="3" id="KW-0539">Nucleus</keyword>
<dbReference type="GO" id="GO:0000981">
    <property type="term" value="F:DNA-binding transcription factor activity, RNA polymerase II-specific"/>
    <property type="evidence" value="ECO:0007669"/>
    <property type="project" value="InterPro"/>
</dbReference>
<keyword evidence="7" id="KW-1185">Reference proteome</keyword>
<organism evidence="6 7">
    <name type="scientific">Thelonectria olida</name>
    <dbReference type="NCBI Taxonomy" id="1576542"/>
    <lineage>
        <taxon>Eukaryota</taxon>
        <taxon>Fungi</taxon>
        <taxon>Dikarya</taxon>
        <taxon>Ascomycota</taxon>
        <taxon>Pezizomycotina</taxon>
        <taxon>Sordariomycetes</taxon>
        <taxon>Hypocreomycetidae</taxon>
        <taxon>Hypocreales</taxon>
        <taxon>Nectriaceae</taxon>
        <taxon>Thelonectria</taxon>
    </lineage>
</organism>
<dbReference type="InterPro" id="IPR036864">
    <property type="entry name" value="Zn2-C6_fun-type_DNA-bd_sf"/>
</dbReference>
<reference evidence="6 7" key="1">
    <citation type="journal article" date="2021" name="Nat. Commun.">
        <title>Genetic determinants of endophytism in the Arabidopsis root mycobiome.</title>
        <authorList>
            <person name="Mesny F."/>
            <person name="Miyauchi S."/>
            <person name="Thiergart T."/>
            <person name="Pickel B."/>
            <person name="Atanasova L."/>
            <person name="Karlsson M."/>
            <person name="Huettel B."/>
            <person name="Barry K.W."/>
            <person name="Haridas S."/>
            <person name="Chen C."/>
            <person name="Bauer D."/>
            <person name="Andreopoulos W."/>
            <person name="Pangilinan J."/>
            <person name="LaButti K."/>
            <person name="Riley R."/>
            <person name="Lipzen A."/>
            <person name="Clum A."/>
            <person name="Drula E."/>
            <person name="Henrissat B."/>
            <person name="Kohler A."/>
            <person name="Grigoriev I.V."/>
            <person name="Martin F.M."/>
            <person name="Hacquard S."/>
        </authorList>
    </citation>
    <scope>NUCLEOTIDE SEQUENCE [LARGE SCALE GENOMIC DNA]</scope>
    <source>
        <strain evidence="6 7">MPI-CAGE-CH-0241</strain>
    </source>
</reference>
<dbReference type="InterPro" id="IPR007219">
    <property type="entry name" value="XnlR_reg_dom"/>
</dbReference>
<feature type="compositionally biased region" description="Low complexity" evidence="4">
    <location>
        <begin position="103"/>
        <end position="124"/>
    </location>
</feature>
<dbReference type="EMBL" id="JAGPYM010000007">
    <property type="protein sequence ID" value="KAH6892410.1"/>
    <property type="molecule type" value="Genomic_DNA"/>
</dbReference>
<dbReference type="PROSITE" id="PS50048">
    <property type="entry name" value="ZN2_CY6_FUNGAL_2"/>
    <property type="match status" value="1"/>
</dbReference>
<dbReference type="Pfam" id="PF04082">
    <property type="entry name" value="Fungal_trans"/>
    <property type="match status" value="1"/>
</dbReference>
<evidence type="ECO:0000256" key="3">
    <source>
        <dbReference type="ARBA" id="ARBA00023242"/>
    </source>
</evidence>
<dbReference type="Proteomes" id="UP000777438">
    <property type="component" value="Unassembled WGS sequence"/>
</dbReference>
<dbReference type="SUPFAM" id="SSF57701">
    <property type="entry name" value="Zn2/Cys6 DNA-binding domain"/>
    <property type="match status" value="1"/>
</dbReference>
<dbReference type="PANTHER" id="PTHR31001:SF50">
    <property type="entry name" value="ZN(II)2CYS6 TRANSCRIPTION FACTOR (EUROFUNG)"/>
    <property type="match status" value="1"/>
</dbReference>
<dbReference type="AlphaFoldDB" id="A0A9P9AUA4"/>
<protein>
    <submittedName>
        <fullName evidence="6">Fungal-specific transcription factor domain-containing protein</fullName>
    </submittedName>
</protein>
<evidence type="ECO:0000313" key="7">
    <source>
        <dbReference type="Proteomes" id="UP000777438"/>
    </source>
</evidence>
<dbReference type="InterPro" id="IPR050613">
    <property type="entry name" value="Sec_Metabolite_Reg"/>
</dbReference>
<dbReference type="CDD" id="cd12148">
    <property type="entry name" value="fungal_TF_MHR"/>
    <property type="match status" value="1"/>
</dbReference>
<accession>A0A9P9AUA4</accession>
<dbReference type="OrthoDB" id="435881at2759"/>
<dbReference type="InterPro" id="IPR001138">
    <property type="entry name" value="Zn2Cys6_DnaBD"/>
</dbReference>